<evidence type="ECO:0000256" key="6">
    <source>
        <dbReference type="PIRSR" id="PIRSR000097-3"/>
    </source>
</evidence>
<dbReference type="Gene3D" id="3.20.20.100">
    <property type="entry name" value="NADP-dependent oxidoreductase domain"/>
    <property type="match status" value="1"/>
</dbReference>
<accession>A0A9P0H2C2</accession>
<dbReference type="AlphaFoldDB" id="A0A9P0H2C2"/>
<dbReference type="GO" id="GO:0016491">
    <property type="term" value="F:oxidoreductase activity"/>
    <property type="evidence" value="ECO:0007669"/>
    <property type="project" value="UniProtKB-KW"/>
</dbReference>
<feature type="binding site" evidence="5">
    <location>
        <position position="116"/>
    </location>
    <ligand>
        <name>substrate</name>
    </ligand>
</feature>
<dbReference type="Pfam" id="PF00248">
    <property type="entry name" value="Aldo_ket_red"/>
    <property type="match status" value="1"/>
</dbReference>
<evidence type="ECO:0000256" key="4">
    <source>
        <dbReference type="PIRSR" id="PIRSR000097-1"/>
    </source>
</evidence>
<dbReference type="InterPro" id="IPR036812">
    <property type="entry name" value="NAD(P)_OxRdtase_dom_sf"/>
</dbReference>
<dbReference type="PANTHER" id="PTHR11732">
    <property type="entry name" value="ALDO/KETO REDUCTASE"/>
    <property type="match status" value="1"/>
</dbReference>
<sequence length="333" mass="37303">MAPKLTPLSVINSGTMKMPVIGLGTWQSHEREIGTAVAAAIDAGYKHIDTAYIYLNEEAIGNTLQKAFKDGKVKREDLFITTKLPNVGNRAEEVETFLKESLEYLQLDYVDLYLIHSPVGFVNDGTILPRDESGTLLLDLDTDIIQLWKGMEAQVDAGRAKNIGLSNFNMNQIKRILDNCRIPPANLQVELHIYFQQNELVSFCKENGITVCAYAPLGSPNLIQFNERIGIPTNGIKNLSPMADPLVLEIAKKYNKTPSQVLLRFLIQYGVAVIPKSINPERIKQNLDIFNFELSDEEFKQIRGLDRGEEGRMFGATGIFAAMSKHPEYPFPK</sequence>
<dbReference type="PIRSF" id="PIRSF000097">
    <property type="entry name" value="AKR"/>
    <property type="match status" value="1"/>
</dbReference>
<gene>
    <name evidence="8" type="ORF">NEZAVI_LOCUS1983</name>
</gene>
<comment type="similarity">
    <text evidence="1">Belongs to the aldo/keto reductase family.</text>
</comment>
<keyword evidence="2" id="KW-0521">NADP</keyword>
<dbReference type="PRINTS" id="PR00069">
    <property type="entry name" value="ALDKETRDTASE"/>
</dbReference>
<name>A0A9P0H2C2_NEZVI</name>
<organism evidence="8 9">
    <name type="scientific">Nezara viridula</name>
    <name type="common">Southern green stink bug</name>
    <name type="synonym">Cimex viridulus</name>
    <dbReference type="NCBI Taxonomy" id="85310"/>
    <lineage>
        <taxon>Eukaryota</taxon>
        <taxon>Metazoa</taxon>
        <taxon>Ecdysozoa</taxon>
        <taxon>Arthropoda</taxon>
        <taxon>Hexapoda</taxon>
        <taxon>Insecta</taxon>
        <taxon>Pterygota</taxon>
        <taxon>Neoptera</taxon>
        <taxon>Paraneoptera</taxon>
        <taxon>Hemiptera</taxon>
        <taxon>Heteroptera</taxon>
        <taxon>Panheteroptera</taxon>
        <taxon>Pentatomomorpha</taxon>
        <taxon>Pentatomoidea</taxon>
        <taxon>Pentatomidae</taxon>
        <taxon>Pentatominae</taxon>
        <taxon>Nezara</taxon>
    </lineage>
</organism>
<dbReference type="InterPro" id="IPR023210">
    <property type="entry name" value="NADP_OxRdtase_dom"/>
</dbReference>
<evidence type="ECO:0000313" key="9">
    <source>
        <dbReference type="Proteomes" id="UP001152798"/>
    </source>
</evidence>
<protein>
    <recommendedName>
        <fullName evidence="7">NADP-dependent oxidoreductase domain-containing protein</fullName>
    </recommendedName>
</protein>
<dbReference type="EMBL" id="OV725077">
    <property type="protein sequence ID" value="CAH1390855.1"/>
    <property type="molecule type" value="Genomic_DNA"/>
</dbReference>
<evidence type="ECO:0000256" key="5">
    <source>
        <dbReference type="PIRSR" id="PIRSR000097-2"/>
    </source>
</evidence>
<proteinExistence type="inferred from homology"/>
<keyword evidence="3" id="KW-0560">Oxidoreductase</keyword>
<dbReference type="PROSITE" id="PS00063">
    <property type="entry name" value="ALDOKETO_REDUCTASE_3"/>
    <property type="match status" value="1"/>
</dbReference>
<dbReference type="Proteomes" id="UP001152798">
    <property type="component" value="Chromosome 1"/>
</dbReference>
<evidence type="ECO:0000256" key="2">
    <source>
        <dbReference type="ARBA" id="ARBA00022857"/>
    </source>
</evidence>
<dbReference type="InterPro" id="IPR020471">
    <property type="entry name" value="AKR"/>
</dbReference>
<dbReference type="SUPFAM" id="SSF51430">
    <property type="entry name" value="NAD(P)-linked oxidoreductase"/>
    <property type="match status" value="1"/>
</dbReference>
<dbReference type="OrthoDB" id="416253at2759"/>
<evidence type="ECO:0000259" key="7">
    <source>
        <dbReference type="Pfam" id="PF00248"/>
    </source>
</evidence>
<evidence type="ECO:0000256" key="3">
    <source>
        <dbReference type="ARBA" id="ARBA00023002"/>
    </source>
</evidence>
<dbReference type="FunFam" id="3.20.20.100:FF:000006">
    <property type="entry name" value="Aldo-keto reductase family 1 member A1"/>
    <property type="match status" value="1"/>
</dbReference>
<dbReference type="PROSITE" id="PS00062">
    <property type="entry name" value="ALDOKETO_REDUCTASE_2"/>
    <property type="match status" value="1"/>
</dbReference>
<evidence type="ECO:0000313" key="8">
    <source>
        <dbReference type="EMBL" id="CAH1390855.1"/>
    </source>
</evidence>
<feature type="site" description="Lowers pKa of active site Tyr" evidence="6">
    <location>
        <position position="83"/>
    </location>
</feature>
<reference evidence="8" key="1">
    <citation type="submission" date="2022-01" db="EMBL/GenBank/DDBJ databases">
        <authorList>
            <person name="King R."/>
        </authorList>
    </citation>
    <scope>NUCLEOTIDE SEQUENCE</scope>
</reference>
<keyword evidence="9" id="KW-1185">Reference proteome</keyword>
<evidence type="ECO:0000256" key="1">
    <source>
        <dbReference type="ARBA" id="ARBA00007905"/>
    </source>
</evidence>
<dbReference type="InterPro" id="IPR018170">
    <property type="entry name" value="Aldo/ket_reductase_CS"/>
</dbReference>
<feature type="domain" description="NADP-dependent oxidoreductase" evidence="7">
    <location>
        <begin position="21"/>
        <end position="306"/>
    </location>
</feature>
<feature type="active site" description="Proton donor" evidence="4">
    <location>
        <position position="54"/>
    </location>
</feature>